<reference evidence="1" key="1">
    <citation type="submission" date="2021-02" db="EMBL/GenBank/DDBJ databases">
        <title>Infant gut strain persistence is associated with maternal origin, phylogeny, and functional potential including surface adhesion and iron acquisition.</title>
        <authorList>
            <person name="Lou Y.C."/>
        </authorList>
    </citation>
    <scope>NUCLEOTIDE SEQUENCE</scope>
    <source>
        <strain evidence="1">L3_060_052G1_dasL3_060_052G1_concoct_1</strain>
    </source>
</reference>
<accession>A0A943XVW3</accession>
<organism evidence="1 2">
    <name type="scientific">Peptoniphilus harei</name>
    <dbReference type="NCBI Taxonomy" id="54005"/>
    <lineage>
        <taxon>Bacteria</taxon>
        <taxon>Bacillati</taxon>
        <taxon>Bacillota</taxon>
        <taxon>Tissierellia</taxon>
        <taxon>Tissierellales</taxon>
        <taxon>Peptoniphilaceae</taxon>
        <taxon>Peptoniphilus</taxon>
    </lineage>
</organism>
<evidence type="ECO:0000313" key="2">
    <source>
        <dbReference type="Proteomes" id="UP000748991"/>
    </source>
</evidence>
<gene>
    <name evidence="1" type="ORF">KH327_08445</name>
</gene>
<dbReference type="Proteomes" id="UP000748991">
    <property type="component" value="Unassembled WGS sequence"/>
</dbReference>
<evidence type="ECO:0000313" key="1">
    <source>
        <dbReference type="EMBL" id="MBS6535845.1"/>
    </source>
</evidence>
<protein>
    <submittedName>
        <fullName evidence="1">Uncharacterized protein</fullName>
    </submittedName>
</protein>
<sequence>MLNRVKSFVESTKFNNLLCDIFGNVDFYYINFVFDEKEQTKDVRIRVFLKDKKIGGFNLIEFLSKHEELEQSILFFSNMRKYGEIILPSYSLEVHYTKDNILNGEEYYEDDFWDDYPRVIFQSDVDYGLRELTLKAEEEKEEDILYIHFKKSERNKENSFFEIEGSVRFIDGNYQSLSFKTRESLNTIIPRDSKILLANLSNKAYGLFGVEIPHENFVPLESEFEDFLNNLRFYTNKDSVEETFKNLTKDSFKHSIKINLFYSDDVGLEVRYYIEGYNFDWNNINRKFLESKGKINSSSYMLDRCEMDYLNRTFYHTNNILSDRVNVYPDLLLERLDSCINFEEQLRLGRRHFSTNLNKGKIVNNKIVGDCVYLLNEAGNVVSVLKTKDIKDLDFYIEFVNSVIEAVN</sequence>
<name>A0A943XVW3_9FIRM</name>
<dbReference type="AlphaFoldDB" id="A0A943XVW3"/>
<dbReference type="EMBL" id="JAGZZP010000023">
    <property type="protein sequence ID" value="MBS6535845.1"/>
    <property type="molecule type" value="Genomic_DNA"/>
</dbReference>
<comment type="caution">
    <text evidence="1">The sequence shown here is derived from an EMBL/GenBank/DDBJ whole genome shotgun (WGS) entry which is preliminary data.</text>
</comment>
<dbReference type="RefSeq" id="WP_278638605.1">
    <property type="nucleotide sequence ID" value="NZ_JAGZZP010000023.1"/>
</dbReference>
<proteinExistence type="predicted"/>